<evidence type="ECO:0000313" key="2">
    <source>
        <dbReference type="Proteomes" id="UP001152484"/>
    </source>
</evidence>
<dbReference type="OrthoDB" id="1710422at2759"/>
<reference evidence="1" key="1">
    <citation type="submission" date="2022-07" db="EMBL/GenBank/DDBJ databases">
        <authorList>
            <person name="Macas J."/>
            <person name="Novak P."/>
            <person name="Neumann P."/>
        </authorList>
    </citation>
    <scope>NUCLEOTIDE SEQUENCE</scope>
</reference>
<dbReference type="EMBL" id="CAMAPE010000031">
    <property type="protein sequence ID" value="CAH9093861.1"/>
    <property type="molecule type" value="Genomic_DNA"/>
</dbReference>
<dbReference type="Proteomes" id="UP001152484">
    <property type="component" value="Unassembled WGS sequence"/>
</dbReference>
<name>A0A9P0Z8M4_CUSEU</name>
<dbReference type="AlphaFoldDB" id="A0A9P0Z8M4"/>
<protein>
    <submittedName>
        <fullName evidence="1">Uncharacterized protein</fullName>
    </submittedName>
</protein>
<accession>A0A9P0Z8M4</accession>
<feature type="non-terminal residue" evidence="1">
    <location>
        <position position="1"/>
    </location>
</feature>
<gene>
    <name evidence="1" type="ORF">CEURO_LOCUS12474</name>
</gene>
<comment type="caution">
    <text evidence="1">The sequence shown here is derived from an EMBL/GenBank/DDBJ whole genome shotgun (WGS) entry which is preliminary data.</text>
</comment>
<proteinExistence type="predicted"/>
<organism evidence="1 2">
    <name type="scientific">Cuscuta europaea</name>
    <name type="common">European dodder</name>
    <dbReference type="NCBI Taxonomy" id="41803"/>
    <lineage>
        <taxon>Eukaryota</taxon>
        <taxon>Viridiplantae</taxon>
        <taxon>Streptophyta</taxon>
        <taxon>Embryophyta</taxon>
        <taxon>Tracheophyta</taxon>
        <taxon>Spermatophyta</taxon>
        <taxon>Magnoliopsida</taxon>
        <taxon>eudicotyledons</taxon>
        <taxon>Gunneridae</taxon>
        <taxon>Pentapetalae</taxon>
        <taxon>asterids</taxon>
        <taxon>lamiids</taxon>
        <taxon>Solanales</taxon>
        <taxon>Convolvulaceae</taxon>
        <taxon>Cuscuteae</taxon>
        <taxon>Cuscuta</taxon>
        <taxon>Cuscuta subgen. Cuscuta</taxon>
    </lineage>
</organism>
<sequence length="61" mass="7344">MVHSRVSINIDSWKKVSKANKDQIFKEIHHDYAVEDNIKKPLLKKLGKMHRDWRNRLRSGF</sequence>
<keyword evidence="2" id="KW-1185">Reference proteome</keyword>
<evidence type="ECO:0000313" key="1">
    <source>
        <dbReference type="EMBL" id="CAH9093861.1"/>
    </source>
</evidence>